<evidence type="ECO:0000313" key="2">
    <source>
        <dbReference type="Proteomes" id="UP000633509"/>
    </source>
</evidence>
<comment type="caution">
    <text evidence="1">The sequence shown here is derived from an EMBL/GenBank/DDBJ whole genome shotgun (WGS) entry which is preliminary data.</text>
</comment>
<dbReference type="EMBL" id="JADBEK010000001">
    <property type="protein sequence ID" value="MBE1584375.1"/>
    <property type="molecule type" value="Genomic_DNA"/>
</dbReference>
<dbReference type="RefSeq" id="WP_192785317.1">
    <property type="nucleotide sequence ID" value="NZ_JADBEK010000001.1"/>
</dbReference>
<keyword evidence="2" id="KW-1185">Reference proteome</keyword>
<evidence type="ECO:0000313" key="1">
    <source>
        <dbReference type="EMBL" id="MBE1584375.1"/>
    </source>
</evidence>
<gene>
    <name evidence="1" type="ORF">H4W80_002633</name>
</gene>
<proteinExistence type="predicted"/>
<reference evidence="1 2" key="1">
    <citation type="submission" date="2020-10" db="EMBL/GenBank/DDBJ databases">
        <title>Sequencing the genomes of 1000 actinobacteria strains.</title>
        <authorList>
            <person name="Klenk H.-P."/>
        </authorList>
    </citation>
    <scope>NUCLEOTIDE SEQUENCE [LARGE SCALE GENOMIC DNA]</scope>
    <source>
        <strain evidence="1 2">DSM 43173</strain>
    </source>
</reference>
<organism evidence="1 2">
    <name type="scientific">Nonomuraea angiospora</name>
    <dbReference type="NCBI Taxonomy" id="46172"/>
    <lineage>
        <taxon>Bacteria</taxon>
        <taxon>Bacillati</taxon>
        <taxon>Actinomycetota</taxon>
        <taxon>Actinomycetes</taxon>
        <taxon>Streptosporangiales</taxon>
        <taxon>Streptosporangiaceae</taxon>
        <taxon>Nonomuraea</taxon>
    </lineage>
</organism>
<protein>
    <submittedName>
        <fullName evidence="1">Uncharacterized protein</fullName>
    </submittedName>
</protein>
<accession>A0ABR9LUQ0</accession>
<sequence>MIIVGLREADQELEDWEFQTRTGFERSTMRALLEAIFKEERWGQVYTYTLEFSAEEVQMIVAGLREADRKLEDWEFQTRTGSERSAMRAFHDEILAALNKTE</sequence>
<name>A0ABR9LUQ0_9ACTN</name>
<dbReference type="Proteomes" id="UP000633509">
    <property type="component" value="Unassembled WGS sequence"/>
</dbReference>